<organism evidence="1 2">
    <name type="scientific">Planosporangium thailandense</name>
    <dbReference type="NCBI Taxonomy" id="765197"/>
    <lineage>
        <taxon>Bacteria</taxon>
        <taxon>Bacillati</taxon>
        <taxon>Actinomycetota</taxon>
        <taxon>Actinomycetes</taxon>
        <taxon>Micromonosporales</taxon>
        <taxon>Micromonosporaceae</taxon>
        <taxon>Planosporangium</taxon>
    </lineage>
</organism>
<dbReference type="Pfam" id="PF08282">
    <property type="entry name" value="Hydrolase_3"/>
    <property type="match status" value="1"/>
</dbReference>
<gene>
    <name evidence="1" type="ORF">HC031_04390</name>
</gene>
<dbReference type="EMBL" id="JAATVY010000002">
    <property type="protein sequence ID" value="NJC68969.1"/>
    <property type="molecule type" value="Genomic_DNA"/>
</dbReference>
<evidence type="ECO:0000313" key="2">
    <source>
        <dbReference type="Proteomes" id="UP000722989"/>
    </source>
</evidence>
<proteinExistence type="predicted"/>
<comment type="caution">
    <text evidence="1">The sequence shown here is derived from an EMBL/GenBank/DDBJ whole genome shotgun (WGS) entry which is preliminary data.</text>
</comment>
<dbReference type="NCBIfam" id="TIGR00099">
    <property type="entry name" value="Cof-subfamily"/>
    <property type="match status" value="1"/>
</dbReference>
<dbReference type="InterPro" id="IPR023214">
    <property type="entry name" value="HAD_sf"/>
</dbReference>
<evidence type="ECO:0000313" key="1">
    <source>
        <dbReference type="EMBL" id="NJC68969.1"/>
    </source>
</evidence>
<keyword evidence="2" id="KW-1185">Reference proteome</keyword>
<protein>
    <submittedName>
        <fullName evidence="1">HAD family phosphatase</fullName>
    </submittedName>
</protein>
<dbReference type="PANTHER" id="PTHR10000:SF8">
    <property type="entry name" value="HAD SUPERFAMILY HYDROLASE-LIKE, TYPE 3"/>
    <property type="match status" value="1"/>
</dbReference>
<dbReference type="Gene3D" id="3.30.1240.10">
    <property type="match status" value="1"/>
</dbReference>
<dbReference type="InterPro" id="IPR036412">
    <property type="entry name" value="HAD-like_sf"/>
</dbReference>
<dbReference type="Proteomes" id="UP000722989">
    <property type="component" value="Unassembled WGS sequence"/>
</dbReference>
<dbReference type="RefSeq" id="WP_167923840.1">
    <property type="nucleotide sequence ID" value="NZ_JAATVY010000002.1"/>
</dbReference>
<accession>A0ABX0XSI4</accession>
<dbReference type="SUPFAM" id="SSF56784">
    <property type="entry name" value="HAD-like"/>
    <property type="match status" value="1"/>
</dbReference>
<dbReference type="InterPro" id="IPR000150">
    <property type="entry name" value="Cof"/>
</dbReference>
<dbReference type="Gene3D" id="3.40.50.1000">
    <property type="entry name" value="HAD superfamily/HAD-like"/>
    <property type="match status" value="1"/>
</dbReference>
<name>A0ABX0XSI4_9ACTN</name>
<dbReference type="PANTHER" id="PTHR10000">
    <property type="entry name" value="PHOSPHOSERINE PHOSPHATASE"/>
    <property type="match status" value="1"/>
</dbReference>
<reference evidence="1 2" key="1">
    <citation type="submission" date="2020-03" db="EMBL/GenBank/DDBJ databases">
        <title>WGS of the type strain of Planosporangium spp.</title>
        <authorList>
            <person name="Thawai C."/>
        </authorList>
    </citation>
    <scope>NUCLEOTIDE SEQUENCE [LARGE SCALE GENOMIC DNA]</scope>
    <source>
        <strain evidence="1 2">TBRC 5610</strain>
    </source>
</reference>
<sequence length="270" mass="27862">MKLRLVATDLDGTLVRNDFTIGARSLAALERVQALGGAVVLVTGRPIRWLHTVYEYLPIQPLAVVANGAAVYDPVADSILQATPLSPDAIAEACGRLRAAVPGVRFAVETDGGRVMLHEPEYEIGGWEVTGSSGVRCVDPVEITAQPAVKLLVNAGRQPADAFTSLVADVLDGVAEATHSSSSGIVEVSAVGVTKAAGLAWVADRFGVAPHEVVAFGDMPNDLPMFAWAGRGVAMANAHPSVLAAADHVTGGNDADGVAAFLENLLNGAL</sequence>